<reference evidence="4" key="1">
    <citation type="submission" date="2020-10" db="EMBL/GenBank/DDBJ databases">
        <authorList>
            <person name="Gilroy R."/>
        </authorList>
    </citation>
    <scope>NUCLEOTIDE SEQUENCE</scope>
    <source>
        <strain evidence="4">CHK176-6737</strain>
    </source>
</reference>
<dbReference type="GO" id="GO:0003677">
    <property type="term" value="F:DNA binding"/>
    <property type="evidence" value="ECO:0007669"/>
    <property type="project" value="UniProtKB-UniRule"/>
</dbReference>
<evidence type="ECO:0000259" key="3">
    <source>
        <dbReference type="PROSITE" id="PS50977"/>
    </source>
</evidence>
<dbReference type="InterPro" id="IPR036271">
    <property type="entry name" value="Tet_transcr_reg_TetR-rel_C_sf"/>
</dbReference>
<sequence length="223" mass="25913">MRTHHKEAFDRIPDSRREKILDVGIDEFAEKGYEKANINVIAQKAGISIGLMYKYFSTKEDLFITCVNHGMEILDATLNHIMQSNERLLKKAEMLIRATCLHSRKNAKYIKIYNEISAEKDTARADLFAREIETSTSRLYIQAITDAQSAGDIRQDADPKVFAFFLDNLLTTLQFSYTCEYYRQRFRLYTGIDVAEMDDEVIIRELLKFLESAFTFSKEDKTK</sequence>
<dbReference type="Proteomes" id="UP000824125">
    <property type="component" value="Unassembled WGS sequence"/>
</dbReference>
<evidence type="ECO:0000313" key="4">
    <source>
        <dbReference type="EMBL" id="HIU69675.1"/>
    </source>
</evidence>
<comment type="caution">
    <text evidence="4">The sequence shown here is derived from an EMBL/GenBank/DDBJ whole genome shotgun (WGS) entry which is preliminary data.</text>
</comment>
<proteinExistence type="predicted"/>
<dbReference type="Gene3D" id="1.10.357.10">
    <property type="entry name" value="Tetracycline Repressor, domain 2"/>
    <property type="match status" value="1"/>
</dbReference>
<evidence type="ECO:0000313" key="5">
    <source>
        <dbReference type="Proteomes" id="UP000824125"/>
    </source>
</evidence>
<dbReference type="InterPro" id="IPR050624">
    <property type="entry name" value="HTH-type_Tx_Regulator"/>
</dbReference>
<feature type="domain" description="HTH tetR-type" evidence="3">
    <location>
        <begin position="14"/>
        <end position="74"/>
    </location>
</feature>
<dbReference type="EMBL" id="DVNM01000039">
    <property type="protein sequence ID" value="HIU69675.1"/>
    <property type="molecule type" value="Genomic_DNA"/>
</dbReference>
<dbReference type="SUPFAM" id="SSF48498">
    <property type="entry name" value="Tetracyclin repressor-like, C-terminal domain"/>
    <property type="match status" value="1"/>
</dbReference>
<dbReference type="Pfam" id="PF00440">
    <property type="entry name" value="TetR_N"/>
    <property type="match status" value="1"/>
</dbReference>
<organism evidence="4 5">
    <name type="scientific">Candidatus Scybalenecus merdavium</name>
    <dbReference type="NCBI Taxonomy" id="2840939"/>
    <lineage>
        <taxon>Bacteria</taxon>
        <taxon>Bacillati</taxon>
        <taxon>Bacillota</taxon>
        <taxon>Clostridia</taxon>
        <taxon>Eubacteriales</taxon>
        <taxon>Oscillospiraceae</taxon>
        <taxon>Oscillospiraceae incertae sedis</taxon>
        <taxon>Candidatus Scybalenecus</taxon>
    </lineage>
</organism>
<dbReference type="InterPro" id="IPR009057">
    <property type="entry name" value="Homeodomain-like_sf"/>
</dbReference>
<accession>A0A9D1MVJ7</accession>
<evidence type="ECO:0000256" key="1">
    <source>
        <dbReference type="ARBA" id="ARBA00023125"/>
    </source>
</evidence>
<dbReference type="PANTHER" id="PTHR43479:SF11">
    <property type="entry name" value="ACREF_ENVCD OPERON REPRESSOR-RELATED"/>
    <property type="match status" value="1"/>
</dbReference>
<keyword evidence="1 2" id="KW-0238">DNA-binding</keyword>
<dbReference type="SUPFAM" id="SSF46689">
    <property type="entry name" value="Homeodomain-like"/>
    <property type="match status" value="1"/>
</dbReference>
<evidence type="ECO:0000256" key="2">
    <source>
        <dbReference type="PROSITE-ProRule" id="PRU00335"/>
    </source>
</evidence>
<feature type="DNA-binding region" description="H-T-H motif" evidence="2">
    <location>
        <begin position="37"/>
        <end position="56"/>
    </location>
</feature>
<dbReference type="PRINTS" id="PR00455">
    <property type="entry name" value="HTHTETR"/>
</dbReference>
<dbReference type="PROSITE" id="PS50977">
    <property type="entry name" value="HTH_TETR_2"/>
    <property type="match status" value="1"/>
</dbReference>
<gene>
    <name evidence="4" type="ORF">IAD23_06955</name>
</gene>
<name>A0A9D1MVJ7_9FIRM</name>
<dbReference type="InterPro" id="IPR001647">
    <property type="entry name" value="HTH_TetR"/>
</dbReference>
<dbReference type="PANTHER" id="PTHR43479">
    <property type="entry name" value="ACREF/ENVCD OPERON REPRESSOR-RELATED"/>
    <property type="match status" value="1"/>
</dbReference>
<protein>
    <submittedName>
        <fullName evidence="4">TetR/AcrR family transcriptional regulator</fullName>
    </submittedName>
</protein>
<dbReference type="AlphaFoldDB" id="A0A9D1MVJ7"/>
<reference evidence="4" key="2">
    <citation type="journal article" date="2021" name="PeerJ">
        <title>Extensive microbial diversity within the chicken gut microbiome revealed by metagenomics and culture.</title>
        <authorList>
            <person name="Gilroy R."/>
            <person name="Ravi A."/>
            <person name="Getino M."/>
            <person name="Pursley I."/>
            <person name="Horton D.L."/>
            <person name="Alikhan N.F."/>
            <person name="Baker D."/>
            <person name="Gharbi K."/>
            <person name="Hall N."/>
            <person name="Watson M."/>
            <person name="Adriaenssens E.M."/>
            <person name="Foster-Nyarko E."/>
            <person name="Jarju S."/>
            <person name="Secka A."/>
            <person name="Antonio M."/>
            <person name="Oren A."/>
            <person name="Chaudhuri R.R."/>
            <person name="La Ragione R."/>
            <person name="Hildebrand F."/>
            <person name="Pallen M.J."/>
        </authorList>
    </citation>
    <scope>NUCLEOTIDE SEQUENCE</scope>
    <source>
        <strain evidence="4">CHK176-6737</strain>
    </source>
</reference>